<feature type="transmembrane region" description="Helical" evidence="6">
    <location>
        <begin position="108"/>
        <end position="127"/>
    </location>
</feature>
<comment type="similarity">
    <text evidence="2">Belongs to the TMEM86 family.</text>
</comment>
<evidence type="ECO:0000256" key="2">
    <source>
        <dbReference type="ARBA" id="ARBA00007375"/>
    </source>
</evidence>
<sequence>MSSRYLFLSLLIPLVCSVLAYTGYGFEFQLAVAASSALIILVAYRGQTKQYRDIFYIIAALIFSMGGDSFLAHKGDNFMLFAAGIGLFFFAHLGYLIFALANGKLHRAVLYILLIIYLTFYAFALYPAIDEKILSLFSFVYLLISCVSVAAAAGTNFSKVTKRAYLIGILFILISDTIIAFKEFLSYPELNFLILPTYYAAHICITFALIERITKKQVSETKVKA</sequence>
<protein>
    <submittedName>
        <fullName evidence="7">Lysoplasmalogenase</fullName>
    </submittedName>
</protein>
<dbReference type="InterPro" id="IPR012506">
    <property type="entry name" value="TMEM86B-like"/>
</dbReference>
<feature type="transmembrane region" description="Helical" evidence="6">
    <location>
        <begin position="54"/>
        <end position="72"/>
    </location>
</feature>
<comment type="subcellular location">
    <subcellularLocation>
        <location evidence="1">Membrane</location>
        <topology evidence="1">Multi-pass membrane protein</topology>
    </subcellularLocation>
</comment>
<dbReference type="AlphaFoldDB" id="A0A399T9C5"/>
<dbReference type="EMBL" id="QWGR01000001">
    <property type="protein sequence ID" value="RIJ50543.1"/>
    <property type="molecule type" value="Genomic_DNA"/>
</dbReference>
<dbReference type="GO" id="GO:0016787">
    <property type="term" value="F:hydrolase activity"/>
    <property type="evidence" value="ECO:0007669"/>
    <property type="project" value="TreeGrafter"/>
</dbReference>
<keyword evidence="3 6" id="KW-0812">Transmembrane</keyword>
<keyword evidence="8" id="KW-1185">Reference proteome</keyword>
<feature type="transmembrane region" description="Helical" evidence="6">
    <location>
        <begin position="133"/>
        <end position="152"/>
    </location>
</feature>
<feature type="transmembrane region" description="Helical" evidence="6">
    <location>
        <begin position="30"/>
        <end position="47"/>
    </location>
</feature>
<gene>
    <name evidence="7" type="ORF">D1614_00985</name>
</gene>
<evidence type="ECO:0000256" key="4">
    <source>
        <dbReference type="ARBA" id="ARBA00022989"/>
    </source>
</evidence>
<accession>A0A399T9C5</accession>
<feature type="transmembrane region" description="Helical" evidence="6">
    <location>
        <begin position="164"/>
        <end position="181"/>
    </location>
</feature>
<feature type="transmembrane region" description="Helical" evidence="6">
    <location>
        <begin position="193"/>
        <end position="210"/>
    </location>
</feature>
<name>A0A399T9C5_9BACT</name>
<keyword evidence="4 6" id="KW-1133">Transmembrane helix</keyword>
<dbReference type="PANTHER" id="PTHR31885">
    <property type="entry name" value="GH04784P"/>
    <property type="match status" value="1"/>
</dbReference>
<reference evidence="7 8" key="1">
    <citation type="submission" date="2018-08" db="EMBL/GenBank/DDBJ databases">
        <title>Pallidiluteibacterium maritimus gen. nov., sp. nov., isolated from coastal sediment.</title>
        <authorList>
            <person name="Zhou L.Y."/>
        </authorList>
    </citation>
    <scope>NUCLEOTIDE SEQUENCE [LARGE SCALE GENOMIC DNA]</scope>
    <source>
        <strain evidence="7 8">XSD2</strain>
    </source>
</reference>
<dbReference type="PANTHER" id="PTHR31885:SF6">
    <property type="entry name" value="GH04784P"/>
    <property type="match status" value="1"/>
</dbReference>
<dbReference type="GO" id="GO:0016020">
    <property type="term" value="C:membrane"/>
    <property type="evidence" value="ECO:0007669"/>
    <property type="project" value="UniProtKB-SubCell"/>
</dbReference>
<feature type="transmembrane region" description="Helical" evidence="6">
    <location>
        <begin position="78"/>
        <end position="101"/>
    </location>
</feature>
<dbReference type="Proteomes" id="UP000265926">
    <property type="component" value="Unassembled WGS sequence"/>
</dbReference>
<keyword evidence="5 6" id="KW-0472">Membrane</keyword>
<evidence type="ECO:0000256" key="5">
    <source>
        <dbReference type="ARBA" id="ARBA00023136"/>
    </source>
</evidence>
<evidence type="ECO:0000256" key="1">
    <source>
        <dbReference type="ARBA" id="ARBA00004141"/>
    </source>
</evidence>
<evidence type="ECO:0000256" key="6">
    <source>
        <dbReference type="SAM" id="Phobius"/>
    </source>
</evidence>
<dbReference type="RefSeq" id="WP_119436013.1">
    <property type="nucleotide sequence ID" value="NZ_QWGR01000001.1"/>
</dbReference>
<organism evidence="7 8">
    <name type="scientific">Maribellus luteus</name>
    <dbReference type="NCBI Taxonomy" id="2305463"/>
    <lineage>
        <taxon>Bacteria</taxon>
        <taxon>Pseudomonadati</taxon>
        <taxon>Bacteroidota</taxon>
        <taxon>Bacteroidia</taxon>
        <taxon>Marinilabiliales</taxon>
        <taxon>Prolixibacteraceae</taxon>
        <taxon>Maribellus</taxon>
    </lineage>
</organism>
<proteinExistence type="inferred from homology"/>
<dbReference type="Pfam" id="PF07947">
    <property type="entry name" value="YhhN"/>
    <property type="match status" value="1"/>
</dbReference>
<evidence type="ECO:0000313" key="7">
    <source>
        <dbReference type="EMBL" id="RIJ50543.1"/>
    </source>
</evidence>
<evidence type="ECO:0000313" key="8">
    <source>
        <dbReference type="Proteomes" id="UP000265926"/>
    </source>
</evidence>
<dbReference type="OrthoDB" id="1121536at2"/>
<evidence type="ECO:0000256" key="3">
    <source>
        <dbReference type="ARBA" id="ARBA00022692"/>
    </source>
</evidence>
<comment type="caution">
    <text evidence="7">The sequence shown here is derived from an EMBL/GenBank/DDBJ whole genome shotgun (WGS) entry which is preliminary data.</text>
</comment>